<keyword evidence="3" id="KW-1185">Reference proteome</keyword>
<comment type="caution">
    <text evidence="2">The sequence shown here is derived from an EMBL/GenBank/DDBJ whole genome shotgun (WGS) entry which is preliminary data.</text>
</comment>
<proteinExistence type="predicted"/>
<name>A0A098S5J3_9BACT</name>
<dbReference type="AlphaFoldDB" id="A0A098S5J3"/>
<gene>
    <name evidence="2" type="ORF">IX84_15265</name>
</gene>
<evidence type="ECO:0000313" key="3">
    <source>
        <dbReference type="Proteomes" id="UP000029736"/>
    </source>
</evidence>
<protein>
    <recommendedName>
        <fullName evidence="4">Outer membrane protein beta-barrel domain-containing protein</fullName>
    </recommendedName>
</protein>
<evidence type="ECO:0008006" key="4">
    <source>
        <dbReference type="Google" id="ProtNLM"/>
    </source>
</evidence>
<reference evidence="2 3" key="1">
    <citation type="journal article" date="2014" name="Int. J. Syst. Evol. Microbiol.">
        <title>Phaeodactylibacter xiamenensis gen. nov., sp. nov., a member of the family Saprospiraceae isolated from the marine alga Phaeodactylum tricornutum.</title>
        <authorList>
            <person name="Chen Z.Jr."/>
            <person name="Lei X."/>
            <person name="Lai Q."/>
            <person name="Li Y."/>
            <person name="Zhang B."/>
            <person name="Zhang J."/>
            <person name="Zhang H."/>
            <person name="Yang L."/>
            <person name="Zheng W."/>
            <person name="Tian Y."/>
            <person name="Yu Z."/>
            <person name="Xu H.Jr."/>
            <person name="Zheng T."/>
        </authorList>
    </citation>
    <scope>NUCLEOTIDE SEQUENCE [LARGE SCALE GENOMIC DNA]</scope>
    <source>
        <strain evidence="2 3">KD52</strain>
    </source>
</reference>
<evidence type="ECO:0000256" key="1">
    <source>
        <dbReference type="SAM" id="SignalP"/>
    </source>
</evidence>
<dbReference type="Proteomes" id="UP000029736">
    <property type="component" value="Unassembled WGS sequence"/>
</dbReference>
<sequence>MNHYFKRTFTALLLLLSASALHGQTYFSLRLGGGLTDIEGGDFHVAGPRPDWYDVDAQTLRHLLVGLSVEQQIGEALFFSWANGYYFDRVFRMRTDGIASINFHRFDSWRTDFAVKRSIADAFLVGAGLGLNYIHNSEISTDGKDYWKITSYNYRENAPDHRYFEYTSHLSLAYWYKRYMVELSYIHGLGLRNREREMLRPINELNLTLILQFKAPWSGKGRRGMELRF</sequence>
<evidence type="ECO:0000313" key="2">
    <source>
        <dbReference type="EMBL" id="KGE87360.1"/>
    </source>
</evidence>
<feature type="signal peptide" evidence="1">
    <location>
        <begin position="1"/>
        <end position="22"/>
    </location>
</feature>
<organism evidence="2 3">
    <name type="scientific">Phaeodactylibacter xiamenensis</name>
    <dbReference type="NCBI Taxonomy" id="1524460"/>
    <lineage>
        <taxon>Bacteria</taxon>
        <taxon>Pseudomonadati</taxon>
        <taxon>Bacteroidota</taxon>
        <taxon>Saprospiria</taxon>
        <taxon>Saprospirales</taxon>
        <taxon>Haliscomenobacteraceae</taxon>
        <taxon>Phaeodactylibacter</taxon>
    </lineage>
</organism>
<dbReference type="EMBL" id="JPOS01000037">
    <property type="protein sequence ID" value="KGE87360.1"/>
    <property type="molecule type" value="Genomic_DNA"/>
</dbReference>
<dbReference type="RefSeq" id="WP_044222218.1">
    <property type="nucleotide sequence ID" value="NZ_JBKAGJ010000036.1"/>
</dbReference>
<accession>A0A098S5J3</accession>
<feature type="chain" id="PRO_5001947895" description="Outer membrane protein beta-barrel domain-containing protein" evidence="1">
    <location>
        <begin position="23"/>
        <end position="229"/>
    </location>
</feature>
<keyword evidence="1" id="KW-0732">Signal</keyword>